<feature type="signal peptide" evidence="1">
    <location>
        <begin position="1"/>
        <end position="15"/>
    </location>
</feature>
<feature type="chain" id="PRO_5012452556" description="Secreted protein" evidence="1">
    <location>
        <begin position="16"/>
        <end position="62"/>
    </location>
</feature>
<evidence type="ECO:0008006" key="3">
    <source>
        <dbReference type="Google" id="ProtNLM"/>
    </source>
</evidence>
<dbReference type="EMBL" id="GBXM01010876">
    <property type="protein sequence ID" value="JAH97701.1"/>
    <property type="molecule type" value="Transcribed_RNA"/>
</dbReference>
<sequence length="62" mass="6983">MCLCVRVCVCACVCARVCMYGFVDRSSFLSPYKVRLCVVHKAAVQPLKRRQGFKGLKQLILS</sequence>
<accession>A0A0E9X5F2</accession>
<reference evidence="2" key="2">
    <citation type="journal article" date="2015" name="Fish Shellfish Immunol.">
        <title>Early steps in the European eel (Anguilla anguilla)-Vibrio vulnificus interaction in the gills: Role of the RtxA13 toxin.</title>
        <authorList>
            <person name="Callol A."/>
            <person name="Pajuelo D."/>
            <person name="Ebbesson L."/>
            <person name="Teles M."/>
            <person name="MacKenzie S."/>
            <person name="Amaro C."/>
        </authorList>
    </citation>
    <scope>NUCLEOTIDE SEQUENCE</scope>
</reference>
<dbReference type="AlphaFoldDB" id="A0A0E9X5F2"/>
<protein>
    <recommendedName>
        <fullName evidence="3">Secreted protein</fullName>
    </recommendedName>
</protein>
<keyword evidence="1" id="KW-0732">Signal</keyword>
<organism evidence="2">
    <name type="scientific">Anguilla anguilla</name>
    <name type="common">European freshwater eel</name>
    <name type="synonym">Muraena anguilla</name>
    <dbReference type="NCBI Taxonomy" id="7936"/>
    <lineage>
        <taxon>Eukaryota</taxon>
        <taxon>Metazoa</taxon>
        <taxon>Chordata</taxon>
        <taxon>Craniata</taxon>
        <taxon>Vertebrata</taxon>
        <taxon>Euteleostomi</taxon>
        <taxon>Actinopterygii</taxon>
        <taxon>Neopterygii</taxon>
        <taxon>Teleostei</taxon>
        <taxon>Anguilliformes</taxon>
        <taxon>Anguillidae</taxon>
        <taxon>Anguilla</taxon>
    </lineage>
</organism>
<evidence type="ECO:0000313" key="2">
    <source>
        <dbReference type="EMBL" id="JAH97701.1"/>
    </source>
</evidence>
<proteinExistence type="predicted"/>
<evidence type="ECO:0000256" key="1">
    <source>
        <dbReference type="SAM" id="SignalP"/>
    </source>
</evidence>
<name>A0A0E9X5F2_ANGAN</name>
<reference evidence="2" key="1">
    <citation type="submission" date="2014-11" db="EMBL/GenBank/DDBJ databases">
        <authorList>
            <person name="Amaro Gonzalez C."/>
        </authorList>
    </citation>
    <scope>NUCLEOTIDE SEQUENCE</scope>
</reference>